<evidence type="ECO:0000256" key="3">
    <source>
        <dbReference type="ARBA" id="ARBA00022448"/>
    </source>
</evidence>
<evidence type="ECO:0000313" key="14">
    <source>
        <dbReference type="Proteomes" id="UP000293380"/>
    </source>
</evidence>
<dbReference type="Gene3D" id="3.10.20.410">
    <property type="match status" value="1"/>
</dbReference>
<dbReference type="Pfam" id="PF13954">
    <property type="entry name" value="PapC_N"/>
    <property type="match status" value="1"/>
</dbReference>
<dbReference type="Gene3D" id="2.60.40.2070">
    <property type="match status" value="1"/>
</dbReference>
<gene>
    <name evidence="13" type="primary">fimD</name>
    <name evidence="13" type="ORF">EYY89_21765</name>
</gene>
<dbReference type="Pfam" id="PF00577">
    <property type="entry name" value="Usher"/>
    <property type="match status" value="1"/>
</dbReference>
<comment type="caution">
    <text evidence="13">The sequence shown here is derived from an EMBL/GenBank/DDBJ whole genome shotgun (WGS) entry which is preliminary data.</text>
</comment>
<dbReference type="InterPro" id="IPR000015">
    <property type="entry name" value="Fimb_usher"/>
</dbReference>
<dbReference type="PANTHER" id="PTHR30451">
    <property type="entry name" value="OUTER MEMBRANE USHER PROTEIN"/>
    <property type="match status" value="1"/>
</dbReference>
<evidence type="ECO:0000313" key="13">
    <source>
        <dbReference type="EMBL" id="TBM21016.1"/>
    </source>
</evidence>
<evidence type="ECO:0000256" key="6">
    <source>
        <dbReference type="ARBA" id="ARBA00022692"/>
    </source>
</evidence>
<dbReference type="InterPro" id="IPR037224">
    <property type="entry name" value="PapC_N_sf"/>
</dbReference>
<dbReference type="AlphaFoldDB" id="A0A4Q9EG19"/>
<evidence type="ECO:0000256" key="2">
    <source>
        <dbReference type="ARBA" id="ARBA00008064"/>
    </source>
</evidence>
<evidence type="ECO:0000256" key="7">
    <source>
        <dbReference type="ARBA" id="ARBA00022729"/>
    </source>
</evidence>
<comment type="similarity">
    <text evidence="2 10">Belongs to the fimbrial export usher family.</text>
</comment>
<dbReference type="Pfam" id="PF13953">
    <property type="entry name" value="PapC_C"/>
    <property type="match status" value="1"/>
</dbReference>
<keyword evidence="8 10" id="KW-0472">Membrane</keyword>
<dbReference type="GO" id="GO:0015473">
    <property type="term" value="F:fimbrial usher porin activity"/>
    <property type="evidence" value="ECO:0007669"/>
    <property type="project" value="InterPro"/>
</dbReference>
<feature type="domain" description="PapC-like C-terminal" evidence="11">
    <location>
        <begin position="801"/>
        <end position="863"/>
    </location>
</feature>
<keyword evidence="6 10" id="KW-0812">Transmembrane</keyword>
<evidence type="ECO:0000256" key="10">
    <source>
        <dbReference type="RuleBase" id="RU003884"/>
    </source>
</evidence>
<evidence type="ECO:0000256" key="8">
    <source>
        <dbReference type="ARBA" id="ARBA00023136"/>
    </source>
</evidence>
<keyword evidence="9 10" id="KW-0998">Cell outer membrane</keyword>
<keyword evidence="7" id="KW-0732">Signal</keyword>
<dbReference type="RefSeq" id="WP_130960641.1">
    <property type="nucleotide sequence ID" value="NZ_SITD01000069.1"/>
</dbReference>
<dbReference type="FunFam" id="2.60.40.3110:FF:000001">
    <property type="entry name" value="Putative fimbrial outer membrane usher"/>
    <property type="match status" value="1"/>
</dbReference>
<dbReference type="GO" id="GO:0009297">
    <property type="term" value="P:pilus assembly"/>
    <property type="evidence" value="ECO:0007669"/>
    <property type="project" value="InterPro"/>
</dbReference>
<dbReference type="Gene3D" id="2.60.40.2610">
    <property type="entry name" value="Outer membrane usher protein FimD, plug domain"/>
    <property type="match status" value="1"/>
</dbReference>
<dbReference type="FunFam" id="2.60.40.2610:FF:000001">
    <property type="entry name" value="Outer membrane fimbrial usher protein"/>
    <property type="match status" value="1"/>
</dbReference>
<evidence type="ECO:0000256" key="5">
    <source>
        <dbReference type="ARBA" id="ARBA00022558"/>
    </source>
</evidence>
<reference evidence="13 14" key="1">
    <citation type="submission" date="2019-02" db="EMBL/GenBank/DDBJ databases">
        <title>Comparative genomic analysis of the Hafnia genus genomes.</title>
        <authorList>
            <person name="Zhiqiu Y."/>
            <person name="Chao Y."/>
            <person name="Yuhui D."/>
            <person name="Di H."/>
            <person name="Bin L."/>
        </authorList>
    </citation>
    <scope>NUCLEOTIDE SEQUENCE [LARGE SCALE GENOMIC DNA]</scope>
    <source>
        <strain evidence="13 14">PCM_1194</strain>
    </source>
</reference>
<keyword evidence="5 10" id="KW-1029">Fimbrium biogenesis</keyword>
<evidence type="ECO:0000256" key="9">
    <source>
        <dbReference type="ARBA" id="ARBA00023237"/>
    </source>
</evidence>
<evidence type="ECO:0000259" key="12">
    <source>
        <dbReference type="Pfam" id="PF13954"/>
    </source>
</evidence>
<evidence type="ECO:0000256" key="4">
    <source>
        <dbReference type="ARBA" id="ARBA00022452"/>
    </source>
</evidence>
<evidence type="ECO:0000256" key="1">
    <source>
        <dbReference type="ARBA" id="ARBA00004571"/>
    </source>
</evidence>
<dbReference type="InterPro" id="IPR043142">
    <property type="entry name" value="PapC-like_C_sf"/>
</dbReference>
<dbReference type="EMBL" id="SITD01000069">
    <property type="protein sequence ID" value="TBM21016.1"/>
    <property type="molecule type" value="Genomic_DNA"/>
</dbReference>
<dbReference type="GO" id="GO:0009279">
    <property type="term" value="C:cell outer membrane"/>
    <property type="evidence" value="ECO:0007669"/>
    <property type="project" value="UniProtKB-SubCell"/>
</dbReference>
<dbReference type="Gene3D" id="2.60.40.3110">
    <property type="match status" value="1"/>
</dbReference>
<protein>
    <submittedName>
        <fullName evidence="13">Outer membrane usher protein FimD</fullName>
    </submittedName>
</protein>
<sequence>MTTKFARNGILASIYSKPSILAMMILFSRGTHAENYFNPAFLSNDPSAVADLSHFSTEGSAPGTYRVDIYVNNKFIVSKDIVFQLGNAEASAVDKASKNALSENSGNLEPCFTAKDLDTFGVNLNALPGLKEKKADTCISLEKYIKGSATDFNFEQLKLDISIPQAILHNDARGYIPPDQWDEGINALLLNYNFTGSNSWTDGDKETSDFLSLQSGLNLGAWRLRDSSSWNYNRSDSGESQSDIQHISTYVERSIVPLKGEFVAGDTSSSNDIFDSLPFRGVKLSSDDNMLPDSMKGFAPTIRGIAKSNAKITVAQNGYTIYQTYVSPGAFAINDLYPTSSSGDLQVTVEETDGSTSSYTVPFSAVPLLQREGRVKYDINVGEYRSGNNDQQDDPVFGQGTLIWGLSKGYTVYGGLQYSNNYRSVAVGLGKNFGDFGAISTDITQANSTLADGSDHQGQSMRFLYAKTLNSWGTDFQLLGYRYSTEGFYTLDETAYKMMNGYTGDTQTDRDGNIQPPNYADYYNLYYTKRGKIQVSVSQQAGSMGSVFISGSQQSYWHTSELNTLLQAGYNGSLWGITYSLTYNYNKAPEQPAADQMFAFNMSVPLSQWLTPSDSNHLANSAYATYNNNTDNHGNVTQQAGINGTLLEDNNLNYSVTEGYGNNGVGNSGDTSLSYQGGYGNANAGYNYSKDYRQVNYGVSGGVILHRNGITLSQPLGDTNVLVAAPGADNVGVENNTGVKTDWRGYAVVPYANTYQLNRIALDTNMLDSHTDLDETVTNVVPTQGALVRASFNARVGVRALFTLTQKGKPLPFGATVSRTDGGSSIVGDSGQVYLSGLPLTGILKAQWGKGADEQCSAAYSMPADSLKKSIVYAPVICQ</sequence>
<proteinExistence type="inferred from homology"/>
<evidence type="ECO:0000259" key="11">
    <source>
        <dbReference type="Pfam" id="PF13953"/>
    </source>
</evidence>
<dbReference type="PROSITE" id="PS01151">
    <property type="entry name" value="FIMBRIAL_USHER"/>
    <property type="match status" value="1"/>
</dbReference>
<dbReference type="NCBIfam" id="NF011745">
    <property type="entry name" value="PRK15198.1"/>
    <property type="match status" value="1"/>
</dbReference>
<dbReference type="Proteomes" id="UP000293380">
    <property type="component" value="Unassembled WGS sequence"/>
</dbReference>
<dbReference type="InterPro" id="IPR042186">
    <property type="entry name" value="FimD_plug_dom"/>
</dbReference>
<dbReference type="InterPro" id="IPR025949">
    <property type="entry name" value="PapC-like_C"/>
</dbReference>
<feature type="domain" description="PapC N-terminal" evidence="12">
    <location>
        <begin position="36"/>
        <end position="195"/>
    </location>
</feature>
<organism evidence="13 14">
    <name type="scientific">Hafnia paralvei</name>
    <dbReference type="NCBI Taxonomy" id="546367"/>
    <lineage>
        <taxon>Bacteria</taxon>
        <taxon>Pseudomonadati</taxon>
        <taxon>Pseudomonadota</taxon>
        <taxon>Gammaproteobacteria</taxon>
        <taxon>Enterobacterales</taxon>
        <taxon>Hafniaceae</taxon>
        <taxon>Hafnia</taxon>
    </lineage>
</organism>
<dbReference type="NCBIfam" id="NF011740">
    <property type="entry name" value="PRK15193.1"/>
    <property type="match status" value="1"/>
</dbReference>
<dbReference type="InterPro" id="IPR018030">
    <property type="entry name" value="Fimbrial_membr_usher_CS"/>
</dbReference>
<comment type="subcellular location">
    <subcellularLocation>
        <location evidence="1 10">Cell outer membrane</location>
        <topology evidence="1 10">Multi-pass membrane protein</topology>
    </subcellularLocation>
</comment>
<name>A0A4Q9EG19_9GAMM</name>
<keyword evidence="4" id="KW-1134">Transmembrane beta strand</keyword>
<dbReference type="InterPro" id="IPR025885">
    <property type="entry name" value="PapC_N"/>
</dbReference>
<dbReference type="PANTHER" id="PTHR30451:SF21">
    <property type="entry name" value="FIMBRIAL USHER DOMAIN-CONTAINING PROTEIN YDET-RELATED"/>
    <property type="match status" value="1"/>
</dbReference>
<accession>A0A4Q9EG19</accession>
<keyword evidence="3 10" id="KW-0813">Transport</keyword>
<dbReference type="SUPFAM" id="SSF141729">
    <property type="entry name" value="FimD N-terminal domain-like"/>
    <property type="match status" value="1"/>
</dbReference>